<dbReference type="OrthoDB" id="4485708at2"/>
<dbReference type="KEGG" id="nani:NCTC12227_01830"/>
<sequence>MSTQVSSPINKKIGFVNAFIAATLMGFVGFFARHINAQGDFIALSRMAFGAILFLMIIGARGKLSDLKTFKLSWHMVASGFFMGNCLSAYVAATQLTSIANAVFFIYIGPIISTLLAVIFLKEKMRWVTWASVAAVFAGMLLIVGLVSYDSVNGLQFDMKFSSETFVGDMLALYSGLGYGLFLFFNRFRTEVPGDTRAFWNFIFALIGIVILFVFTKPTVSQMTSTDWLWWIGIGFVCGFGALGTCTIATRHLKAVEFACVSYWECVVAAVFIGWMVYGEAMSPAQLTGGALIIIGGMSEVLVSLFSRKGSQATEITRVKEVG</sequence>
<dbReference type="PANTHER" id="PTHR22911">
    <property type="entry name" value="ACYL-MALONYL CONDENSING ENZYME-RELATED"/>
    <property type="match status" value="1"/>
</dbReference>
<feature type="transmembrane region" description="Helical" evidence="1">
    <location>
        <begin position="166"/>
        <end position="186"/>
    </location>
</feature>
<proteinExistence type="predicted"/>
<evidence type="ECO:0000313" key="4">
    <source>
        <dbReference type="Proteomes" id="UP000268229"/>
    </source>
</evidence>
<feature type="transmembrane region" description="Helical" evidence="1">
    <location>
        <begin position="261"/>
        <end position="278"/>
    </location>
</feature>
<keyword evidence="1" id="KW-1133">Transmembrane helix</keyword>
<feature type="domain" description="EamA" evidence="2">
    <location>
        <begin position="13"/>
        <end position="144"/>
    </location>
</feature>
<dbReference type="RefSeq" id="WP_085390815.1">
    <property type="nucleotide sequence ID" value="NZ_LR134440.1"/>
</dbReference>
<evidence type="ECO:0000313" key="3">
    <source>
        <dbReference type="EMBL" id="VEJ22057.1"/>
    </source>
</evidence>
<feature type="transmembrane region" description="Helical" evidence="1">
    <location>
        <begin position="72"/>
        <end position="93"/>
    </location>
</feature>
<keyword evidence="1" id="KW-0472">Membrane</keyword>
<feature type="transmembrane region" description="Helical" evidence="1">
    <location>
        <begin position="228"/>
        <end position="249"/>
    </location>
</feature>
<dbReference type="STRING" id="326522.BWD08_08185"/>
<feature type="transmembrane region" description="Helical" evidence="1">
    <location>
        <begin position="41"/>
        <end position="60"/>
    </location>
</feature>
<dbReference type="AlphaFoldDB" id="A0A448UDU2"/>
<dbReference type="Proteomes" id="UP000268229">
    <property type="component" value="Chromosome"/>
</dbReference>
<feature type="transmembrane region" description="Helical" evidence="1">
    <location>
        <begin position="12"/>
        <end position="35"/>
    </location>
</feature>
<feature type="transmembrane region" description="Helical" evidence="1">
    <location>
        <begin position="99"/>
        <end position="120"/>
    </location>
</feature>
<feature type="transmembrane region" description="Helical" evidence="1">
    <location>
        <begin position="127"/>
        <end position="146"/>
    </location>
</feature>
<name>A0A448UDU2_9NEIS</name>
<protein>
    <submittedName>
        <fullName evidence="3">Predicted permeases</fullName>
    </submittedName>
</protein>
<feature type="transmembrane region" description="Helical" evidence="1">
    <location>
        <begin position="198"/>
        <end position="216"/>
    </location>
</feature>
<dbReference type="Pfam" id="PF00892">
    <property type="entry name" value="EamA"/>
    <property type="match status" value="2"/>
</dbReference>
<reference evidence="3 4" key="1">
    <citation type="submission" date="2018-12" db="EMBL/GenBank/DDBJ databases">
        <authorList>
            <consortium name="Pathogen Informatics"/>
        </authorList>
    </citation>
    <scope>NUCLEOTIDE SEQUENCE [LARGE SCALE GENOMIC DNA]</scope>
    <source>
        <strain evidence="3 4">NCTC12227</strain>
    </source>
</reference>
<accession>A0A448UDU2</accession>
<dbReference type="InterPro" id="IPR000620">
    <property type="entry name" value="EamA_dom"/>
</dbReference>
<dbReference type="EMBL" id="LR134516">
    <property type="protein sequence ID" value="VEJ22057.1"/>
    <property type="molecule type" value="Genomic_DNA"/>
</dbReference>
<evidence type="ECO:0000256" key="1">
    <source>
        <dbReference type="SAM" id="Phobius"/>
    </source>
</evidence>
<organism evidence="3 4">
    <name type="scientific">Neisseria animaloris</name>
    <dbReference type="NCBI Taxonomy" id="326522"/>
    <lineage>
        <taxon>Bacteria</taxon>
        <taxon>Pseudomonadati</taxon>
        <taxon>Pseudomonadota</taxon>
        <taxon>Betaproteobacteria</taxon>
        <taxon>Neisseriales</taxon>
        <taxon>Neisseriaceae</taxon>
        <taxon>Neisseria</taxon>
    </lineage>
</organism>
<evidence type="ECO:0000259" key="2">
    <source>
        <dbReference type="Pfam" id="PF00892"/>
    </source>
</evidence>
<dbReference type="SUPFAM" id="SSF103481">
    <property type="entry name" value="Multidrug resistance efflux transporter EmrE"/>
    <property type="match status" value="2"/>
</dbReference>
<dbReference type="GO" id="GO:0016020">
    <property type="term" value="C:membrane"/>
    <property type="evidence" value="ECO:0007669"/>
    <property type="project" value="InterPro"/>
</dbReference>
<gene>
    <name evidence="3" type="ORF">NCTC12227_01830</name>
</gene>
<keyword evidence="4" id="KW-1185">Reference proteome</keyword>
<feature type="domain" description="EamA" evidence="2">
    <location>
        <begin position="168"/>
        <end position="296"/>
    </location>
</feature>
<dbReference type="InterPro" id="IPR037185">
    <property type="entry name" value="EmrE-like"/>
</dbReference>
<keyword evidence="1" id="KW-0812">Transmembrane</keyword>
<feature type="transmembrane region" description="Helical" evidence="1">
    <location>
        <begin position="284"/>
        <end position="306"/>
    </location>
</feature>